<organism evidence="1 2">
    <name type="scientific">Ignelater luminosus</name>
    <name type="common">Cucubano</name>
    <name type="synonym">Pyrophorus luminosus</name>
    <dbReference type="NCBI Taxonomy" id="2038154"/>
    <lineage>
        <taxon>Eukaryota</taxon>
        <taxon>Metazoa</taxon>
        <taxon>Ecdysozoa</taxon>
        <taxon>Arthropoda</taxon>
        <taxon>Hexapoda</taxon>
        <taxon>Insecta</taxon>
        <taxon>Pterygota</taxon>
        <taxon>Neoptera</taxon>
        <taxon>Endopterygota</taxon>
        <taxon>Coleoptera</taxon>
        <taxon>Polyphaga</taxon>
        <taxon>Elateriformia</taxon>
        <taxon>Elateroidea</taxon>
        <taxon>Elateridae</taxon>
        <taxon>Agrypninae</taxon>
        <taxon>Pyrophorini</taxon>
        <taxon>Ignelater</taxon>
    </lineage>
</organism>
<accession>A0A8K0C468</accession>
<comment type="caution">
    <text evidence="1">The sequence shown here is derived from an EMBL/GenBank/DDBJ whole genome shotgun (WGS) entry which is preliminary data.</text>
</comment>
<gene>
    <name evidence="1" type="ORF">ILUMI_26612</name>
</gene>
<dbReference type="OrthoDB" id="9972427at2759"/>
<keyword evidence="2" id="KW-1185">Reference proteome</keyword>
<evidence type="ECO:0000313" key="2">
    <source>
        <dbReference type="Proteomes" id="UP000801492"/>
    </source>
</evidence>
<sequence>MICAAQDMELLARPIRPEKFTSHEELQDYLQKLKAYHLQNGHRYGKRFSPTLPGKLHAQFLPENWQDIYEIVKHYEEN</sequence>
<name>A0A8K0C468_IGNLU</name>
<dbReference type="Proteomes" id="UP000801492">
    <property type="component" value="Unassembled WGS sequence"/>
</dbReference>
<reference evidence="1" key="1">
    <citation type="submission" date="2019-08" db="EMBL/GenBank/DDBJ databases">
        <title>The genome of the North American firefly Photinus pyralis.</title>
        <authorList>
            <consortium name="Photinus pyralis genome working group"/>
            <person name="Fallon T.R."/>
            <person name="Sander Lower S.E."/>
            <person name="Weng J.-K."/>
        </authorList>
    </citation>
    <scope>NUCLEOTIDE SEQUENCE</scope>
    <source>
        <strain evidence="1">TRF0915ILg1</strain>
        <tissue evidence="1">Whole body</tissue>
    </source>
</reference>
<dbReference type="EMBL" id="VTPC01091140">
    <property type="protein sequence ID" value="KAF2879563.1"/>
    <property type="molecule type" value="Genomic_DNA"/>
</dbReference>
<evidence type="ECO:0000313" key="1">
    <source>
        <dbReference type="EMBL" id="KAF2879563.1"/>
    </source>
</evidence>
<protein>
    <submittedName>
        <fullName evidence="1">Uncharacterized protein</fullName>
    </submittedName>
</protein>
<dbReference type="AlphaFoldDB" id="A0A8K0C468"/>
<proteinExistence type="predicted"/>